<dbReference type="Gene3D" id="2.60.120.200">
    <property type="match status" value="1"/>
</dbReference>
<keyword evidence="1" id="KW-1133">Transmembrane helix</keyword>
<dbReference type="InterPro" id="IPR011990">
    <property type="entry name" value="TPR-like_helical_dom_sf"/>
</dbReference>
<evidence type="ECO:0000256" key="1">
    <source>
        <dbReference type="SAM" id="Phobius"/>
    </source>
</evidence>
<dbReference type="EMBL" id="CAIIXF020000009">
    <property type="protein sequence ID" value="CAH1794122.1"/>
    <property type="molecule type" value="Genomic_DNA"/>
</dbReference>
<dbReference type="OrthoDB" id="272077at2759"/>
<name>A0A8S4PM49_OWEFU</name>
<dbReference type="InterPro" id="IPR013320">
    <property type="entry name" value="ConA-like_dom_sf"/>
</dbReference>
<dbReference type="Proteomes" id="UP000749559">
    <property type="component" value="Unassembled WGS sequence"/>
</dbReference>
<reference evidence="2" key="1">
    <citation type="submission" date="2022-03" db="EMBL/GenBank/DDBJ databases">
        <authorList>
            <person name="Martin C."/>
        </authorList>
    </citation>
    <scope>NUCLEOTIDE SEQUENCE</scope>
</reference>
<feature type="transmembrane region" description="Helical" evidence="1">
    <location>
        <begin position="1038"/>
        <end position="1059"/>
    </location>
</feature>
<dbReference type="Pfam" id="PF08238">
    <property type="entry name" value="Sel1"/>
    <property type="match status" value="7"/>
</dbReference>
<dbReference type="InterPro" id="IPR042756">
    <property type="entry name" value="Sel-1L3"/>
</dbReference>
<dbReference type="InterPro" id="IPR006597">
    <property type="entry name" value="Sel1-like"/>
</dbReference>
<protein>
    <submittedName>
        <fullName evidence="2">Uncharacterized protein</fullName>
    </submittedName>
</protein>
<evidence type="ECO:0000313" key="3">
    <source>
        <dbReference type="Proteomes" id="UP000749559"/>
    </source>
</evidence>
<gene>
    <name evidence="2" type="ORF">OFUS_LOCUS18884</name>
</gene>
<dbReference type="PANTHER" id="PTHR44444:SF6">
    <property type="entry name" value="LAMININ G DOMAIN-CONTAINING PROTEIN"/>
    <property type="match status" value="1"/>
</dbReference>
<dbReference type="Gene3D" id="1.25.40.10">
    <property type="entry name" value="Tetratricopeptide repeat domain"/>
    <property type="match status" value="2"/>
</dbReference>
<dbReference type="PANTHER" id="PTHR44444">
    <property type="entry name" value="PROTEIN SEL-1 HOMOLOG 3"/>
    <property type="match status" value="1"/>
</dbReference>
<keyword evidence="1" id="KW-0472">Membrane</keyword>
<accession>A0A8S4PM49</accession>
<organism evidence="2 3">
    <name type="scientific">Owenia fusiformis</name>
    <name type="common">Polychaete worm</name>
    <dbReference type="NCBI Taxonomy" id="6347"/>
    <lineage>
        <taxon>Eukaryota</taxon>
        <taxon>Metazoa</taxon>
        <taxon>Spiralia</taxon>
        <taxon>Lophotrochozoa</taxon>
        <taxon>Annelida</taxon>
        <taxon>Polychaeta</taxon>
        <taxon>Sedentaria</taxon>
        <taxon>Canalipalpata</taxon>
        <taxon>Sabellida</taxon>
        <taxon>Oweniida</taxon>
        <taxon>Oweniidae</taxon>
        <taxon>Owenia</taxon>
    </lineage>
</organism>
<dbReference type="SUPFAM" id="SSF81901">
    <property type="entry name" value="HCP-like"/>
    <property type="match status" value="3"/>
</dbReference>
<evidence type="ECO:0000313" key="2">
    <source>
        <dbReference type="EMBL" id="CAH1794122.1"/>
    </source>
</evidence>
<proteinExistence type="predicted"/>
<dbReference type="AlphaFoldDB" id="A0A8S4PM49"/>
<keyword evidence="3" id="KW-1185">Reference proteome</keyword>
<dbReference type="SMART" id="SM00671">
    <property type="entry name" value="SEL1"/>
    <property type="match status" value="7"/>
</dbReference>
<keyword evidence="1" id="KW-0812">Transmembrane</keyword>
<comment type="caution">
    <text evidence="2">The sequence shown here is derived from an EMBL/GenBank/DDBJ whole genome shotgun (WGS) entry which is preliminary data.</text>
</comment>
<sequence>MVFIYELELNTCRKSLKLAENLQNFASQHVGDSDNGGETFNTQSFIQVHNFPTFMTDDFTFALEYYCAVELQIKVKLVALLDEGNKTLYHKKWTCNPEVAVKVPLNVRLKEKISNILYAPDFFNREYVYAKAATLHVALTQKNTIEQYMSEKSQVIESEKTKQKYSNSQRKNTQIQHNVIAEKYWTLEIADPFSRPKRPPRECLSWGLEILLNFTHLDFLSCPVEPEYVEIVQFPFAVGGTFYGIWEKLQPFKAPALLEIPAPWFTVSLWIYAVDFCPLGSKGSVCSLLHTSSANHEFQTPLVAVNKQGRVHIWVYDEQGIKMEAWTYRLIPKQQWCHLVVNFDNKQWTFSASCDDGKIKFDATYILPRPYYYDDTKGFLLLGGTSKIAAFKGYIGQASIYRRRKVQITEIPPVPVYHVIYELGLSQRAKRCASYTIWLDHKITLARTALQSIIQKKSCRNTFLASFKDESQNMAHCSATPGSRPGQFRWMTRHLRRAVFDGRSDPIAALGGAIYKNVTMTIEDHGLRSIISVIPLLKQASCYGNHDASLMLAVIYSHGLQVRADNTLGHSYILDGALTNHRLSMMALGNKHRYGLDGVQYNEEQAYAYYKNVADRTIEDRKAYNEEDVHTEWVRVTDEWQVEAQTDETGELYQWLEHQAGAGNLNAQLDLAKMLHWGSQGVARNPQKAAFYFKRGADAGDAESMYNYGFILMVGKGIEKDITLGLHYMEMAAELNFPNAFNMLGWYAHNEERNITKAAYWYSKGAEMGNPEANTNMGYFYQGGLIPGKPADQNLAAEYFLTAANMGQLDAGIQVAHYYMRAGTSVLPRNPPLATLWARHIAEQNPAIGKVLRSALMAYKEGNWEVALLFYMMAADVGLEVANFNLAHLCEEHQGEIAQFISGDCIWRHYNLSSQRPLAFVNSLALLKMGDYQWYGHGGAKNISAAVNMYTLATEKKNAEGLYNIARMVEGGEVIPQHILRRLNIPVHMQYDNVTLLMELFTRCSEMNEQESWLPCILSYYNVYIQDVWQRYHTHIKVLIGVFGGLLILYINFMIYCYLTRNEVPLDVNV</sequence>
<dbReference type="SUPFAM" id="SSF49899">
    <property type="entry name" value="Concanavalin A-like lectins/glucanases"/>
    <property type="match status" value="1"/>
</dbReference>